<dbReference type="GO" id="GO:0005634">
    <property type="term" value="C:nucleus"/>
    <property type="evidence" value="ECO:0007669"/>
    <property type="project" value="UniProtKB-SubCell"/>
</dbReference>
<dbReference type="PROSITE" id="PS50013">
    <property type="entry name" value="CHROMO_2"/>
    <property type="match status" value="1"/>
</dbReference>
<dbReference type="PROSITE" id="PS00598">
    <property type="entry name" value="CHROMO_1"/>
    <property type="match status" value="1"/>
</dbReference>
<evidence type="ECO:0000256" key="2">
    <source>
        <dbReference type="ARBA" id="ARBA00023242"/>
    </source>
</evidence>
<dbReference type="InterPro" id="IPR016197">
    <property type="entry name" value="Chromo-like_dom_sf"/>
</dbReference>
<dbReference type="GeneID" id="28986949"/>
<feature type="region of interest" description="Disordered" evidence="3">
    <location>
        <begin position="151"/>
        <end position="185"/>
    </location>
</feature>
<dbReference type="InterPro" id="IPR023780">
    <property type="entry name" value="Chromo_domain"/>
</dbReference>
<dbReference type="InterPro" id="IPR000953">
    <property type="entry name" value="Chromo/chromo_shadow_dom"/>
</dbReference>
<keyword evidence="6" id="KW-1185">Reference proteome</keyword>
<evidence type="ECO:0000313" key="5">
    <source>
        <dbReference type="EMBL" id="KLT45425.1"/>
    </source>
</evidence>
<reference evidence="5 6" key="1">
    <citation type="submission" date="2015-03" db="EMBL/GenBank/DDBJ databases">
        <title>Genomics and transcriptomics of the oil-accumulating basidiomycete yeast T. oleaginosus allow insights into substrate utilization and the diverse evolutionary trajectories of mating systems in fungi.</title>
        <authorList>
            <consortium name="DOE Joint Genome Institute"/>
            <person name="Kourist R."/>
            <person name="Kracht O."/>
            <person name="Bracharz F."/>
            <person name="Lipzen A."/>
            <person name="Nolan M."/>
            <person name="Ohm R."/>
            <person name="Grigoriev I."/>
            <person name="Sun S."/>
            <person name="Heitman J."/>
            <person name="Bruck T."/>
            <person name="Nowrousian M."/>
        </authorList>
    </citation>
    <scope>NUCLEOTIDE SEQUENCE [LARGE SCALE GENOMIC DNA]</scope>
    <source>
        <strain evidence="5 6">IBC0246</strain>
    </source>
</reference>
<dbReference type="CDD" id="cd00024">
    <property type="entry name" value="CD_CSD"/>
    <property type="match status" value="1"/>
</dbReference>
<name>A0A0J0XWI3_9TREE</name>
<feature type="compositionally biased region" description="Basic and acidic residues" evidence="3">
    <location>
        <begin position="11"/>
        <end position="20"/>
    </location>
</feature>
<dbReference type="Proteomes" id="UP000053611">
    <property type="component" value="Unassembled WGS sequence"/>
</dbReference>
<accession>A0A0J0XWI3</accession>
<dbReference type="InterPro" id="IPR023779">
    <property type="entry name" value="Chromodomain_CS"/>
</dbReference>
<comment type="subcellular location">
    <subcellularLocation>
        <location evidence="1">Nucleus</location>
    </subcellularLocation>
</comment>
<evidence type="ECO:0000256" key="1">
    <source>
        <dbReference type="ARBA" id="ARBA00004123"/>
    </source>
</evidence>
<proteinExistence type="predicted"/>
<evidence type="ECO:0000313" key="6">
    <source>
        <dbReference type="Proteomes" id="UP000053611"/>
    </source>
</evidence>
<dbReference type="Pfam" id="PF00385">
    <property type="entry name" value="Chromo"/>
    <property type="match status" value="1"/>
</dbReference>
<dbReference type="GO" id="GO:0006338">
    <property type="term" value="P:chromatin remodeling"/>
    <property type="evidence" value="ECO:0007669"/>
    <property type="project" value="UniProtKB-ARBA"/>
</dbReference>
<gene>
    <name evidence="5" type="ORF">CC85DRAFT_325556</name>
</gene>
<feature type="region of interest" description="Disordered" evidence="3">
    <location>
        <begin position="1"/>
        <end position="21"/>
    </location>
</feature>
<dbReference type="Gene3D" id="2.40.50.40">
    <property type="match status" value="1"/>
</dbReference>
<dbReference type="EMBL" id="KQ087181">
    <property type="protein sequence ID" value="KLT45425.1"/>
    <property type="molecule type" value="Genomic_DNA"/>
</dbReference>
<dbReference type="AlphaFoldDB" id="A0A0J0XWI3"/>
<dbReference type="OrthoDB" id="2447764at2759"/>
<dbReference type="RefSeq" id="XP_018281916.1">
    <property type="nucleotide sequence ID" value="XM_018426346.1"/>
</dbReference>
<keyword evidence="2" id="KW-0539">Nucleus</keyword>
<dbReference type="SUPFAM" id="SSF54160">
    <property type="entry name" value="Chromo domain-like"/>
    <property type="match status" value="1"/>
</dbReference>
<sequence>MPSKAASSSSSDRRKSERVHTSISATAEDVYHVEAIICRSLHPAKTATGIEEYFYLVRWEGYDPSFDTWEPRSNLVNSSQAIKEYEVKETPFTVLDVRANNEYLVRFGMATRYIAPSPYYPKVWMTVEQMREYCNPRLVNLAIKHLHRALEDKVKPKPKQPNSSKKKAPKKSSGQRSSDGSGRAEIVILAAKRKSTGKRKGYNYRVQWRERGRKMEDWFTRNNVVAWFGDAGLRALAEFNSEESASEPVTSSNPESDYDLERHRNIQENQLLMQQLGL</sequence>
<evidence type="ECO:0000259" key="4">
    <source>
        <dbReference type="PROSITE" id="PS50013"/>
    </source>
</evidence>
<protein>
    <recommendedName>
        <fullName evidence="4">Chromo domain-containing protein</fullName>
    </recommendedName>
</protein>
<organism evidence="5 6">
    <name type="scientific">Cutaneotrichosporon oleaginosum</name>
    <dbReference type="NCBI Taxonomy" id="879819"/>
    <lineage>
        <taxon>Eukaryota</taxon>
        <taxon>Fungi</taxon>
        <taxon>Dikarya</taxon>
        <taxon>Basidiomycota</taxon>
        <taxon>Agaricomycotina</taxon>
        <taxon>Tremellomycetes</taxon>
        <taxon>Trichosporonales</taxon>
        <taxon>Trichosporonaceae</taxon>
        <taxon>Cutaneotrichosporon</taxon>
    </lineage>
</organism>
<dbReference type="SMART" id="SM00298">
    <property type="entry name" value="CHROMO"/>
    <property type="match status" value="1"/>
</dbReference>
<feature type="compositionally biased region" description="Low complexity" evidence="3">
    <location>
        <begin position="171"/>
        <end position="183"/>
    </location>
</feature>
<evidence type="ECO:0000256" key="3">
    <source>
        <dbReference type="SAM" id="MobiDB-lite"/>
    </source>
</evidence>
<feature type="compositionally biased region" description="Low complexity" evidence="3">
    <location>
        <begin position="1"/>
        <end position="10"/>
    </location>
</feature>
<feature type="domain" description="Chromo" evidence="4">
    <location>
        <begin position="31"/>
        <end position="86"/>
    </location>
</feature>